<evidence type="ECO:0000256" key="4">
    <source>
        <dbReference type="ARBA" id="ARBA00022679"/>
    </source>
</evidence>
<dbReference type="EC" id="2.4.2.9" evidence="10"/>
<keyword evidence="3 10" id="KW-0328">Glycosyltransferase</keyword>
<evidence type="ECO:0000256" key="5">
    <source>
        <dbReference type="ARBA" id="ARBA00023015"/>
    </source>
</evidence>
<keyword evidence="10" id="KW-0694">RNA-binding</keyword>
<dbReference type="SUPFAM" id="SSF53271">
    <property type="entry name" value="PRTase-like"/>
    <property type="match status" value="1"/>
</dbReference>
<dbReference type="RefSeq" id="WP_061854896.1">
    <property type="nucleotide sequence ID" value="NZ_JAIEWX010000001.1"/>
</dbReference>
<evidence type="ECO:0000256" key="1">
    <source>
        <dbReference type="ARBA" id="ARBA00005565"/>
    </source>
</evidence>
<comment type="subunit">
    <text evidence="9 10">Homodimer and homohexamer; in equilibrium.</text>
</comment>
<comment type="similarity">
    <text evidence="1 10">Belongs to the purine/pyrimidine phosphoribosyltransferase family. PyrR subfamily.</text>
</comment>
<evidence type="ECO:0000256" key="2">
    <source>
        <dbReference type="ARBA" id="ARBA00022472"/>
    </source>
</evidence>
<dbReference type="GO" id="GO:0003723">
    <property type="term" value="F:RNA binding"/>
    <property type="evidence" value="ECO:0007669"/>
    <property type="project" value="UniProtKB-UniRule"/>
</dbReference>
<dbReference type="Gene3D" id="3.40.50.2020">
    <property type="match status" value="1"/>
</dbReference>
<dbReference type="AlphaFoldDB" id="A0A151A5U5"/>
<comment type="catalytic activity">
    <reaction evidence="10">
        <text>UMP + diphosphate = 5-phospho-alpha-D-ribose 1-diphosphate + uracil</text>
        <dbReference type="Rhea" id="RHEA:13017"/>
        <dbReference type="ChEBI" id="CHEBI:17568"/>
        <dbReference type="ChEBI" id="CHEBI:33019"/>
        <dbReference type="ChEBI" id="CHEBI:57865"/>
        <dbReference type="ChEBI" id="CHEBI:58017"/>
        <dbReference type="EC" id="2.4.2.9"/>
    </reaction>
</comment>
<dbReference type="InterPro" id="IPR000836">
    <property type="entry name" value="PRTase_dom"/>
</dbReference>
<keyword evidence="2 10" id="KW-0806">Transcription termination</keyword>
<evidence type="ECO:0000256" key="10">
    <source>
        <dbReference type="HAMAP-Rule" id="MF_01219"/>
    </source>
</evidence>
<proteinExistence type="inferred from homology"/>
<evidence type="ECO:0000256" key="3">
    <source>
        <dbReference type="ARBA" id="ARBA00022676"/>
    </source>
</evidence>
<dbReference type="NCBIfam" id="NF003546">
    <property type="entry name" value="PRK05205.1-2"/>
    <property type="match status" value="1"/>
</dbReference>
<evidence type="ECO:0000256" key="6">
    <source>
        <dbReference type="ARBA" id="ARBA00023163"/>
    </source>
</evidence>
<sequence>MSERIIMDEAAIQRTVTRIAHEILEYNKGTDNLVLLGIKTRGAFLANRIQQKIAMIEACEVPTGTIDITQFRDDLEQVNDTNGDKSYEISVDITNKIVIIIDDVLYTGRTVRASLDAILQHARPNKIGLATLVDRGHRELPIRADFVGKNIPTSRDEDVSVYLDEIDNKNAVVIE</sequence>
<evidence type="ECO:0000256" key="9">
    <source>
        <dbReference type="ARBA" id="ARBA00063792"/>
    </source>
</evidence>
<evidence type="ECO:0000259" key="11">
    <source>
        <dbReference type="Pfam" id="PF00156"/>
    </source>
</evidence>
<dbReference type="EMBL" id="LUGM01000002">
    <property type="protein sequence ID" value="KYH14732.1"/>
    <property type="molecule type" value="Genomic_DNA"/>
</dbReference>
<dbReference type="CDD" id="cd06223">
    <property type="entry name" value="PRTases_typeI"/>
    <property type="match status" value="1"/>
</dbReference>
<protein>
    <recommendedName>
        <fullName evidence="10">Bifunctional protein PyrR</fullName>
    </recommendedName>
    <domain>
        <recommendedName>
            <fullName evidence="10">Pyrimidine operon regulatory protein</fullName>
        </recommendedName>
    </domain>
    <domain>
        <recommendedName>
            <fullName evidence="10">Uracil phosphoribosyltransferase</fullName>
            <shortName evidence="10">UPRTase</shortName>
            <ecNumber evidence="10">2.4.2.9</ecNumber>
        </recommendedName>
    </domain>
</protein>
<dbReference type="PANTHER" id="PTHR11608:SF0">
    <property type="entry name" value="BIFUNCTIONAL PROTEIN PYRR"/>
    <property type="match status" value="1"/>
</dbReference>
<evidence type="ECO:0000256" key="8">
    <source>
        <dbReference type="ARBA" id="ARBA00056018"/>
    </source>
</evidence>
<feature type="domain" description="Phosphoribosyltransferase" evidence="11">
    <location>
        <begin position="9"/>
        <end position="152"/>
    </location>
</feature>
<comment type="caution">
    <text evidence="12">The sequence shown here is derived from an EMBL/GenBank/DDBJ whole genome shotgun (WGS) entry which is preliminary data.</text>
</comment>
<dbReference type="GO" id="GO:0004845">
    <property type="term" value="F:uracil phosphoribosyltransferase activity"/>
    <property type="evidence" value="ECO:0007669"/>
    <property type="project" value="UniProtKB-UniRule"/>
</dbReference>
<gene>
    <name evidence="10" type="primary">pyrR</name>
    <name evidence="12" type="ORF">A0131_08075</name>
</gene>
<dbReference type="GO" id="GO:0006353">
    <property type="term" value="P:DNA-templated transcription termination"/>
    <property type="evidence" value="ECO:0007669"/>
    <property type="project" value="UniProtKB-UniRule"/>
</dbReference>
<comment type="function">
    <text evidence="7 10">Regulates transcriptional attenuation of the pyrimidine nucleotide (pyr) operon by binding in a uridine-dependent manner to specific sites on pyr mRNA. This disrupts an antiterminator hairpin in the RNA and favors formation of a downstream transcription terminator, leading to a reduced expression of downstream genes.</text>
</comment>
<feature type="short sequence motif" description="PRPP-binding" evidence="10">
    <location>
        <begin position="98"/>
        <end position="110"/>
    </location>
</feature>
<keyword evidence="5 10" id="KW-0805">Transcription regulation</keyword>
<dbReference type="FunFam" id="3.40.50.2020:FF:000020">
    <property type="entry name" value="Bifunctional protein PyrR"/>
    <property type="match status" value="1"/>
</dbReference>
<dbReference type="PANTHER" id="PTHR11608">
    <property type="entry name" value="BIFUNCTIONAL PROTEIN PYRR"/>
    <property type="match status" value="1"/>
</dbReference>
<name>A0A151A5U5_9STAP</name>
<keyword evidence="6 10" id="KW-0804">Transcription</keyword>
<reference evidence="12 13" key="1">
    <citation type="submission" date="2016-02" db="EMBL/GenBank/DDBJ databases">
        <title>Draft genome sequence of hydrocarbon degrading Staphylococcus saprophyticus Strain CNV2, isolated from crude-oil contaminated soil from Noonmati Oil Refinery, Guwahati, Assam, India.</title>
        <authorList>
            <person name="Mukherjee A."/>
            <person name="Chettri B."/>
            <person name="Langpoklakpam J."/>
            <person name="Singh A.K."/>
            <person name="Chattopadhyay D.J."/>
        </authorList>
    </citation>
    <scope>NUCLEOTIDE SEQUENCE [LARGE SCALE GENOMIC DNA]</scope>
    <source>
        <strain evidence="12 13">CNV2</strain>
    </source>
</reference>
<keyword evidence="4 10" id="KW-0808">Transferase</keyword>
<dbReference type="Proteomes" id="UP000075418">
    <property type="component" value="Unassembled WGS sequence"/>
</dbReference>
<comment type="function">
    <text evidence="8 10">Also displays a weak uracil phosphoribosyltransferase activity which is not physiologically significant.</text>
</comment>
<dbReference type="InterPro" id="IPR050137">
    <property type="entry name" value="PyrR_bifunctional"/>
</dbReference>
<accession>A0A151A5U5</accession>
<dbReference type="InterPro" id="IPR023050">
    <property type="entry name" value="PyrR"/>
</dbReference>
<dbReference type="InterPro" id="IPR029057">
    <property type="entry name" value="PRTase-like"/>
</dbReference>
<dbReference type="NCBIfam" id="NF003548">
    <property type="entry name" value="PRK05205.1-4"/>
    <property type="match status" value="1"/>
</dbReference>
<dbReference type="HAMAP" id="MF_01219">
    <property type="entry name" value="PyrR"/>
    <property type="match status" value="1"/>
</dbReference>
<evidence type="ECO:0000313" key="12">
    <source>
        <dbReference type="EMBL" id="KYH14732.1"/>
    </source>
</evidence>
<evidence type="ECO:0000313" key="13">
    <source>
        <dbReference type="Proteomes" id="UP000075418"/>
    </source>
</evidence>
<organism evidence="12 13">
    <name type="scientific">Staphylococcus kloosii</name>
    <dbReference type="NCBI Taxonomy" id="29384"/>
    <lineage>
        <taxon>Bacteria</taxon>
        <taxon>Bacillati</taxon>
        <taxon>Bacillota</taxon>
        <taxon>Bacilli</taxon>
        <taxon>Bacillales</taxon>
        <taxon>Staphylococcaceae</taxon>
        <taxon>Staphylococcus</taxon>
    </lineage>
</organism>
<dbReference type="NCBIfam" id="NF003549">
    <property type="entry name" value="PRK05205.1-5"/>
    <property type="match status" value="1"/>
</dbReference>
<dbReference type="Pfam" id="PF00156">
    <property type="entry name" value="Pribosyltran"/>
    <property type="match status" value="1"/>
</dbReference>
<evidence type="ECO:0000256" key="7">
    <source>
        <dbReference type="ARBA" id="ARBA00053556"/>
    </source>
</evidence>